<dbReference type="RefSeq" id="WP_085405822.1">
    <property type="nucleotide sequence ID" value="NZ_NAFL01000287.1"/>
</dbReference>
<comment type="caution">
    <text evidence="1">The sequence shown here is derived from an EMBL/GenBank/DDBJ whole genome shotgun (WGS) entry which is preliminary data.</text>
</comment>
<evidence type="ECO:0008006" key="3">
    <source>
        <dbReference type="Google" id="ProtNLM"/>
    </source>
</evidence>
<dbReference type="EMBL" id="NAFL01000287">
    <property type="protein sequence ID" value="OSJ21477.1"/>
    <property type="molecule type" value="Genomic_DNA"/>
</dbReference>
<evidence type="ECO:0000313" key="2">
    <source>
        <dbReference type="Proteomes" id="UP000193335"/>
    </source>
</evidence>
<reference evidence="1 2" key="1">
    <citation type="submission" date="2017-03" db="EMBL/GenBank/DDBJ databases">
        <title>Whole genome sequences of fourteen strains of Bradyrhizobium canariense and one strain of Bradyrhizobium japonicum isolated from Lupinus (Papilionoideae: Genisteae) species in Algeria.</title>
        <authorList>
            <person name="Crovadore J."/>
            <person name="Chekireb D."/>
            <person name="Brachmann A."/>
            <person name="Chablais R."/>
            <person name="Cochard B."/>
            <person name="Lefort F."/>
        </authorList>
    </citation>
    <scope>NUCLEOTIDE SEQUENCE [LARGE SCALE GENOMIC DNA]</scope>
    <source>
        <strain evidence="1 2">UBMA197</strain>
    </source>
</reference>
<dbReference type="Gene3D" id="2.60.120.620">
    <property type="entry name" value="q2cbj1_9rhob like domain"/>
    <property type="match status" value="1"/>
</dbReference>
<organism evidence="1 2">
    <name type="scientific">Bradyrhizobium japonicum</name>
    <dbReference type="NCBI Taxonomy" id="375"/>
    <lineage>
        <taxon>Bacteria</taxon>
        <taxon>Pseudomonadati</taxon>
        <taxon>Pseudomonadota</taxon>
        <taxon>Alphaproteobacteria</taxon>
        <taxon>Hyphomicrobiales</taxon>
        <taxon>Nitrobacteraceae</taxon>
        <taxon>Bradyrhizobium</taxon>
    </lineage>
</organism>
<dbReference type="Proteomes" id="UP000193335">
    <property type="component" value="Unassembled WGS sequence"/>
</dbReference>
<dbReference type="SUPFAM" id="SSF51197">
    <property type="entry name" value="Clavaminate synthase-like"/>
    <property type="match status" value="1"/>
</dbReference>
<evidence type="ECO:0000313" key="1">
    <source>
        <dbReference type="EMBL" id="OSJ21477.1"/>
    </source>
</evidence>
<gene>
    <name evidence="1" type="ORF">BSZ19_49645</name>
</gene>
<name>A0A1Y2J6P6_BRAJP</name>
<dbReference type="AlphaFoldDB" id="A0A1Y2J6P6"/>
<protein>
    <recommendedName>
        <fullName evidence="3">Fe2OG dioxygenase domain-containing protein</fullName>
    </recommendedName>
</protein>
<accession>A0A1Y2J6P6</accession>
<proteinExistence type="predicted"/>
<sequence>MGLMSRALWQVNRSPLRWAVKTGVSTWHYGAKRQRKQELNGLDVSAAQEAAANGLNRDGYAIVSELIDPSLLKQLAASGEAKLSEIEAADKQQAGYWKKFLVHLLDSEMVDGKLAADNLFVRYALQPGVVNVVASALGEVPWLDYVMLSYSRHTGQALASSQLWHRDHDDVRVVKFYTYLTDVQEDADGPFTFLSRQSTDRFGYPLLGSHFSDDEVFEKVPRQDVKVMKAPRLVSFMIDTSRCLHMGSRIAPGHGRLMYTATFIAFPRMFPGGKNRPFRATPGTSERDKMILGLG</sequence>